<name>A0A803Q7W9_CANSA</name>
<organism evidence="2 3">
    <name type="scientific">Cannabis sativa</name>
    <name type="common">Hemp</name>
    <name type="synonym">Marijuana</name>
    <dbReference type="NCBI Taxonomy" id="3483"/>
    <lineage>
        <taxon>Eukaryota</taxon>
        <taxon>Viridiplantae</taxon>
        <taxon>Streptophyta</taxon>
        <taxon>Embryophyta</taxon>
        <taxon>Tracheophyta</taxon>
        <taxon>Spermatophyta</taxon>
        <taxon>Magnoliopsida</taxon>
        <taxon>eudicotyledons</taxon>
        <taxon>Gunneridae</taxon>
        <taxon>Pentapetalae</taxon>
        <taxon>rosids</taxon>
        <taxon>fabids</taxon>
        <taxon>Rosales</taxon>
        <taxon>Cannabaceae</taxon>
        <taxon>Cannabis</taxon>
    </lineage>
</organism>
<evidence type="ECO:0000313" key="3">
    <source>
        <dbReference type="Proteomes" id="UP000596661"/>
    </source>
</evidence>
<dbReference type="EnsemblPlants" id="evm.model.08.1192">
    <property type="protein sequence ID" value="cds.evm.model.08.1192"/>
    <property type="gene ID" value="evm.TU.08.1192"/>
</dbReference>
<reference evidence="2" key="2">
    <citation type="submission" date="2021-03" db="UniProtKB">
        <authorList>
            <consortium name="EnsemblPlants"/>
        </authorList>
    </citation>
    <scope>IDENTIFICATION</scope>
</reference>
<dbReference type="EMBL" id="UZAU01000705">
    <property type="status" value="NOT_ANNOTATED_CDS"/>
    <property type="molecule type" value="Genomic_DNA"/>
</dbReference>
<dbReference type="Proteomes" id="UP000596661">
    <property type="component" value="Chromosome 8"/>
</dbReference>
<evidence type="ECO:0000313" key="2">
    <source>
        <dbReference type="EnsemblPlants" id="cds.evm.model.08.1192"/>
    </source>
</evidence>
<accession>A0A803Q7W9</accession>
<dbReference type="AlphaFoldDB" id="A0A803Q7W9"/>
<feature type="region of interest" description="Disordered" evidence="1">
    <location>
        <begin position="85"/>
        <end position="114"/>
    </location>
</feature>
<dbReference type="Gramene" id="evm.model.08.1192">
    <property type="protein sequence ID" value="cds.evm.model.08.1192"/>
    <property type="gene ID" value="evm.TU.08.1192"/>
</dbReference>
<proteinExistence type="predicted"/>
<sequence>MANEQEDLTPQNNPYNILGTPANTGDAGEDVLNPTSPWREILERLKQQEGRMATQGMEIALQKEHIQRLESENGQMKVVLEGYQRPPHAEETGNRQVGGGIEKENHTDNNDLSSNHTRCMHEEMGEKGNLAIQEAPIYHRDQPKRTRDEVEEITEAEAFRTTPRKRTMDPTVARNPSTASKETERLKEMMWNKLIALEEKSQMGVHSEWPRMEGSTLSPFGNHILRVEAPQRYVAPKLQEYNETGDPRNHYVGLRKMLADLSH</sequence>
<evidence type="ECO:0000256" key="1">
    <source>
        <dbReference type="SAM" id="MobiDB-lite"/>
    </source>
</evidence>
<protein>
    <submittedName>
        <fullName evidence="2">Uncharacterized protein</fullName>
    </submittedName>
</protein>
<reference evidence="2" key="1">
    <citation type="submission" date="2018-11" db="EMBL/GenBank/DDBJ databases">
        <authorList>
            <person name="Grassa J C."/>
        </authorList>
    </citation>
    <scope>NUCLEOTIDE SEQUENCE [LARGE SCALE GENOMIC DNA]</scope>
</reference>
<feature type="region of interest" description="Disordered" evidence="1">
    <location>
        <begin position="1"/>
        <end position="34"/>
    </location>
</feature>
<feature type="region of interest" description="Disordered" evidence="1">
    <location>
        <begin position="160"/>
        <end position="180"/>
    </location>
</feature>
<keyword evidence="3" id="KW-1185">Reference proteome</keyword>